<comment type="caution">
    <text evidence="1">The sequence shown here is derived from an EMBL/GenBank/DDBJ whole genome shotgun (WGS) entry which is preliminary data.</text>
</comment>
<name>A0A9P4H0H8_9PLEO</name>
<proteinExistence type="predicted"/>
<dbReference type="OrthoDB" id="3791178at2759"/>
<evidence type="ECO:0000313" key="2">
    <source>
        <dbReference type="Proteomes" id="UP000799777"/>
    </source>
</evidence>
<gene>
    <name evidence="1" type="ORF">EK21DRAFT_77789</name>
</gene>
<protein>
    <submittedName>
        <fullName evidence="1">Uncharacterized protein</fullName>
    </submittedName>
</protein>
<accession>A0A9P4H0H8</accession>
<dbReference type="Proteomes" id="UP000799777">
    <property type="component" value="Unassembled WGS sequence"/>
</dbReference>
<keyword evidence="2" id="KW-1185">Reference proteome</keyword>
<reference evidence="1" key="1">
    <citation type="journal article" date="2020" name="Stud. Mycol.">
        <title>101 Dothideomycetes genomes: a test case for predicting lifestyles and emergence of pathogens.</title>
        <authorList>
            <person name="Haridas S."/>
            <person name="Albert R."/>
            <person name="Binder M."/>
            <person name="Bloem J."/>
            <person name="Labutti K."/>
            <person name="Salamov A."/>
            <person name="Andreopoulos B."/>
            <person name="Baker S."/>
            <person name="Barry K."/>
            <person name="Bills G."/>
            <person name="Bluhm B."/>
            <person name="Cannon C."/>
            <person name="Castanera R."/>
            <person name="Culley D."/>
            <person name="Daum C."/>
            <person name="Ezra D."/>
            <person name="Gonzalez J."/>
            <person name="Henrissat B."/>
            <person name="Kuo A."/>
            <person name="Liang C."/>
            <person name="Lipzen A."/>
            <person name="Lutzoni F."/>
            <person name="Magnuson J."/>
            <person name="Mondo S."/>
            <person name="Nolan M."/>
            <person name="Ohm R."/>
            <person name="Pangilinan J."/>
            <person name="Park H.-J."/>
            <person name="Ramirez L."/>
            <person name="Alfaro M."/>
            <person name="Sun H."/>
            <person name="Tritt A."/>
            <person name="Yoshinaga Y."/>
            <person name="Zwiers L.-H."/>
            <person name="Turgeon B."/>
            <person name="Goodwin S."/>
            <person name="Spatafora J."/>
            <person name="Crous P."/>
            <person name="Grigoriev I."/>
        </authorList>
    </citation>
    <scope>NUCLEOTIDE SEQUENCE</scope>
    <source>
        <strain evidence="1">CBS 110217</strain>
    </source>
</reference>
<organism evidence="1 2">
    <name type="scientific">Setomelanomma holmii</name>
    <dbReference type="NCBI Taxonomy" id="210430"/>
    <lineage>
        <taxon>Eukaryota</taxon>
        <taxon>Fungi</taxon>
        <taxon>Dikarya</taxon>
        <taxon>Ascomycota</taxon>
        <taxon>Pezizomycotina</taxon>
        <taxon>Dothideomycetes</taxon>
        <taxon>Pleosporomycetidae</taxon>
        <taxon>Pleosporales</taxon>
        <taxon>Pleosporineae</taxon>
        <taxon>Phaeosphaeriaceae</taxon>
        <taxon>Setomelanomma</taxon>
    </lineage>
</organism>
<sequence>MGYAFTLDSTDTIGETFLEIESDIRAVLVRKKGTAGAIRVTGGEVLNIVTGPQEDGAVIVFIEPGQTGMCLGRASFRRFREKHDG</sequence>
<dbReference type="AlphaFoldDB" id="A0A9P4H0H8"/>
<evidence type="ECO:0000313" key="1">
    <source>
        <dbReference type="EMBL" id="KAF2024860.1"/>
    </source>
</evidence>
<dbReference type="EMBL" id="ML978282">
    <property type="protein sequence ID" value="KAF2024860.1"/>
    <property type="molecule type" value="Genomic_DNA"/>
</dbReference>